<evidence type="ECO:0000313" key="2">
    <source>
        <dbReference type="EMBL" id="APO79753.1"/>
    </source>
</evidence>
<dbReference type="Proteomes" id="UP000185109">
    <property type="component" value="Plasmid pRsp8C3c"/>
</dbReference>
<dbReference type="EMBL" id="CP017244">
    <property type="protein sequence ID" value="APO79753.1"/>
    <property type="molecule type" value="Genomic_DNA"/>
</dbReference>
<gene>
    <name evidence="2" type="ORF">AM571_PC02024</name>
</gene>
<accession>A0A1L5PHW9</accession>
<protein>
    <submittedName>
        <fullName evidence="2">Uncharacterized protein</fullName>
    </submittedName>
</protein>
<sequence>MWLGTRRISRRRAISVGEVQVQTPRSASTSRNRSMRAVPSGRKKAAGHACLGAGAGHYTRPMLQEFSNRFCASALIPKRFIDLVRTWVVIHCRNTLAKGLKLPKHLECALVRADEQQSAIHSR</sequence>
<feature type="compositionally biased region" description="Polar residues" evidence="1">
    <location>
        <begin position="20"/>
        <end position="32"/>
    </location>
</feature>
<feature type="region of interest" description="Disordered" evidence="1">
    <location>
        <begin position="19"/>
        <end position="41"/>
    </location>
</feature>
<keyword evidence="2" id="KW-0614">Plasmid</keyword>
<reference evidence="2 3" key="1">
    <citation type="submission" date="2016-09" db="EMBL/GenBank/DDBJ databases">
        <title>The complete genome sequences of Rhizobium gallicum, symbiovars gallicum and phaseoli, symbionts associated to common bean (Phaseolus vulgaris).</title>
        <authorList>
            <person name="Bustos P."/>
            <person name="Santamaria R.I."/>
            <person name="Perez-Carrascal O.M."/>
            <person name="Juarez S."/>
            <person name="Lozano L."/>
            <person name="Martinez-Flores I."/>
            <person name="Martinez-Romero E."/>
            <person name="Cevallos M."/>
            <person name="Romero D."/>
            <person name="Davila G."/>
            <person name="Gonzalez V."/>
        </authorList>
    </citation>
    <scope>NUCLEOTIDE SEQUENCE [LARGE SCALE GENOMIC DNA]</scope>
    <source>
        <strain evidence="2 3">8C-3</strain>
        <plasmid evidence="3">Plasmid prsp8c3c</plasmid>
    </source>
</reference>
<evidence type="ECO:0000256" key="1">
    <source>
        <dbReference type="SAM" id="MobiDB-lite"/>
    </source>
</evidence>
<organism evidence="2 3">
    <name type="scientific">Rhizobium etli 8C-3</name>
    <dbReference type="NCBI Taxonomy" id="538025"/>
    <lineage>
        <taxon>Bacteria</taxon>
        <taxon>Pseudomonadati</taxon>
        <taxon>Pseudomonadota</taxon>
        <taxon>Alphaproteobacteria</taxon>
        <taxon>Hyphomicrobiales</taxon>
        <taxon>Rhizobiaceae</taxon>
        <taxon>Rhizobium/Agrobacterium group</taxon>
        <taxon>Rhizobium</taxon>
    </lineage>
</organism>
<proteinExistence type="predicted"/>
<dbReference type="AlphaFoldDB" id="A0A1L5PHW9"/>
<geneLocation type="plasmid" evidence="3">
    <name>prsp8c3c</name>
</geneLocation>
<evidence type="ECO:0000313" key="3">
    <source>
        <dbReference type="Proteomes" id="UP000185109"/>
    </source>
</evidence>
<name>A0A1L5PHW9_RHIET</name>